<dbReference type="AlphaFoldDB" id="A0A9J6FTS8"/>
<comment type="caution">
    <text evidence="1">The sequence shown here is derived from an EMBL/GenBank/DDBJ whole genome shotgun (WGS) entry which is preliminary data.</text>
</comment>
<name>A0A9J6FTS8_HAELO</name>
<sequence length="96" mass="10736">MKTATTTERYCLREHRRNVSNHRDGNLSAHCHDCGCVPLFHPCVVRAKHKEQSVREIMEAELVVRAGSTCVGVPSLSLTDKESAFLGMAATRGQWR</sequence>
<dbReference type="VEuPathDB" id="VectorBase:HLOH_050653"/>
<organism evidence="1 2">
    <name type="scientific">Haemaphysalis longicornis</name>
    <name type="common">Bush tick</name>
    <dbReference type="NCBI Taxonomy" id="44386"/>
    <lineage>
        <taxon>Eukaryota</taxon>
        <taxon>Metazoa</taxon>
        <taxon>Ecdysozoa</taxon>
        <taxon>Arthropoda</taxon>
        <taxon>Chelicerata</taxon>
        <taxon>Arachnida</taxon>
        <taxon>Acari</taxon>
        <taxon>Parasitiformes</taxon>
        <taxon>Ixodida</taxon>
        <taxon>Ixodoidea</taxon>
        <taxon>Ixodidae</taxon>
        <taxon>Haemaphysalinae</taxon>
        <taxon>Haemaphysalis</taxon>
    </lineage>
</organism>
<proteinExistence type="predicted"/>
<dbReference type="Proteomes" id="UP000821853">
    <property type="component" value="Chromosome 2"/>
</dbReference>
<evidence type="ECO:0000313" key="1">
    <source>
        <dbReference type="EMBL" id="KAH9366525.1"/>
    </source>
</evidence>
<keyword evidence="2" id="KW-1185">Reference proteome</keyword>
<protein>
    <recommendedName>
        <fullName evidence="3">Tick transposon</fullName>
    </recommendedName>
</protein>
<accession>A0A9J6FTS8</accession>
<gene>
    <name evidence="1" type="ORF">HPB48_010321</name>
</gene>
<evidence type="ECO:0008006" key="3">
    <source>
        <dbReference type="Google" id="ProtNLM"/>
    </source>
</evidence>
<dbReference type="EMBL" id="JABSTR010000004">
    <property type="protein sequence ID" value="KAH9366525.1"/>
    <property type="molecule type" value="Genomic_DNA"/>
</dbReference>
<evidence type="ECO:0000313" key="2">
    <source>
        <dbReference type="Proteomes" id="UP000821853"/>
    </source>
</evidence>
<reference evidence="1 2" key="1">
    <citation type="journal article" date="2020" name="Cell">
        <title>Large-Scale Comparative Analyses of Tick Genomes Elucidate Their Genetic Diversity and Vector Capacities.</title>
        <authorList>
            <consortium name="Tick Genome and Microbiome Consortium (TIGMIC)"/>
            <person name="Jia N."/>
            <person name="Wang J."/>
            <person name="Shi W."/>
            <person name="Du L."/>
            <person name="Sun Y."/>
            <person name="Zhan W."/>
            <person name="Jiang J.F."/>
            <person name="Wang Q."/>
            <person name="Zhang B."/>
            <person name="Ji P."/>
            <person name="Bell-Sakyi L."/>
            <person name="Cui X.M."/>
            <person name="Yuan T.T."/>
            <person name="Jiang B.G."/>
            <person name="Yang W.F."/>
            <person name="Lam T.T."/>
            <person name="Chang Q.C."/>
            <person name="Ding S.J."/>
            <person name="Wang X.J."/>
            <person name="Zhu J.G."/>
            <person name="Ruan X.D."/>
            <person name="Zhao L."/>
            <person name="Wei J.T."/>
            <person name="Ye R.Z."/>
            <person name="Que T.C."/>
            <person name="Du C.H."/>
            <person name="Zhou Y.H."/>
            <person name="Cheng J.X."/>
            <person name="Dai P.F."/>
            <person name="Guo W.B."/>
            <person name="Han X.H."/>
            <person name="Huang E.J."/>
            <person name="Li L.F."/>
            <person name="Wei W."/>
            <person name="Gao Y.C."/>
            <person name="Liu J.Z."/>
            <person name="Shao H.Z."/>
            <person name="Wang X."/>
            <person name="Wang C.C."/>
            <person name="Yang T.C."/>
            <person name="Huo Q.B."/>
            <person name="Li W."/>
            <person name="Chen H.Y."/>
            <person name="Chen S.E."/>
            <person name="Zhou L.G."/>
            <person name="Ni X.B."/>
            <person name="Tian J.H."/>
            <person name="Sheng Y."/>
            <person name="Liu T."/>
            <person name="Pan Y.S."/>
            <person name="Xia L.Y."/>
            <person name="Li J."/>
            <person name="Zhao F."/>
            <person name="Cao W.C."/>
        </authorList>
    </citation>
    <scope>NUCLEOTIDE SEQUENCE [LARGE SCALE GENOMIC DNA]</scope>
    <source>
        <strain evidence="1">HaeL-2018</strain>
    </source>
</reference>